<dbReference type="AlphaFoldDB" id="A0A2Z6ZTB8"/>
<evidence type="ECO:0000313" key="2">
    <source>
        <dbReference type="Proteomes" id="UP000250235"/>
    </source>
</evidence>
<proteinExistence type="predicted"/>
<sequence>MAAPHRAHVCAQDCALAAQWPATSGRDMKLFRASDCALAAVIFTPGCATRWPLSREASHDRWLFIVRRLRARWHAGCSLLRTGCAWSSPLGVRHCVRPCVTLGATLCGRRREIGRRSSEAPAMS</sequence>
<protein>
    <submittedName>
        <fullName evidence="1">Uncharacterized protein</fullName>
    </submittedName>
</protein>
<organism evidence="1 2">
    <name type="scientific">Dorcoceras hygrometricum</name>
    <dbReference type="NCBI Taxonomy" id="472368"/>
    <lineage>
        <taxon>Eukaryota</taxon>
        <taxon>Viridiplantae</taxon>
        <taxon>Streptophyta</taxon>
        <taxon>Embryophyta</taxon>
        <taxon>Tracheophyta</taxon>
        <taxon>Spermatophyta</taxon>
        <taxon>Magnoliopsida</taxon>
        <taxon>eudicotyledons</taxon>
        <taxon>Gunneridae</taxon>
        <taxon>Pentapetalae</taxon>
        <taxon>asterids</taxon>
        <taxon>lamiids</taxon>
        <taxon>Lamiales</taxon>
        <taxon>Gesneriaceae</taxon>
        <taxon>Didymocarpoideae</taxon>
        <taxon>Trichosporeae</taxon>
        <taxon>Loxocarpinae</taxon>
        <taxon>Dorcoceras</taxon>
    </lineage>
</organism>
<evidence type="ECO:0000313" key="1">
    <source>
        <dbReference type="EMBL" id="KZT76464.1"/>
    </source>
</evidence>
<accession>A0A2Z6ZTB8</accession>
<keyword evidence="2" id="KW-1185">Reference proteome</keyword>
<dbReference type="Proteomes" id="UP000250235">
    <property type="component" value="Unassembled WGS sequence"/>
</dbReference>
<name>A0A2Z6ZTB8_9LAMI</name>
<dbReference type="EMBL" id="KV118014">
    <property type="protein sequence ID" value="KZT76464.1"/>
    <property type="molecule type" value="Genomic_DNA"/>
</dbReference>
<reference evidence="1 2" key="1">
    <citation type="journal article" date="2015" name="Proc. Natl. Acad. Sci. U.S.A.">
        <title>The resurrection genome of Boea hygrometrica: A blueprint for survival of dehydration.</title>
        <authorList>
            <person name="Xiao L."/>
            <person name="Yang G."/>
            <person name="Zhang L."/>
            <person name="Yang X."/>
            <person name="Zhao S."/>
            <person name="Ji Z."/>
            <person name="Zhou Q."/>
            <person name="Hu M."/>
            <person name="Wang Y."/>
            <person name="Chen M."/>
            <person name="Xu Y."/>
            <person name="Jin H."/>
            <person name="Xiao X."/>
            <person name="Hu G."/>
            <person name="Bao F."/>
            <person name="Hu Y."/>
            <person name="Wan P."/>
            <person name="Li L."/>
            <person name="Deng X."/>
            <person name="Kuang T."/>
            <person name="Xiang C."/>
            <person name="Zhu J.K."/>
            <person name="Oliver M.J."/>
            <person name="He Y."/>
        </authorList>
    </citation>
    <scope>NUCLEOTIDE SEQUENCE [LARGE SCALE GENOMIC DNA]</scope>
    <source>
        <strain evidence="2">cv. XS01</strain>
    </source>
</reference>
<gene>
    <name evidence="1" type="ORF">F511_46511</name>
</gene>